<keyword evidence="10 14" id="KW-0460">Magnesium</keyword>
<feature type="binding site" evidence="14">
    <location>
        <position position="325"/>
    </location>
    <ligand>
        <name>Mg(2+)</name>
        <dbReference type="ChEBI" id="CHEBI:18420"/>
        <label>1</label>
    </ligand>
</feature>
<evidence type="ECO:0000313" key="21">
    <source>
        <dbReference type="EMBL" id="MDV0444414.1"/>
    </source>
</evidence>
<dbReference type="GO" id="GO:0046872">
    <property type="term" value="F:metal ion binding"/>
    <property type="evidence" value="ECO:0007669"/>
    <property type="project" value="UniProtKB-KW"/>
</dbReference>
<dbReference type="PROSITE" id="PS51986">
    <property type="entry name" value="GS_BETA_GRASP"/>
    <property type="match status" value="1"/>
</dbReference>
<keyword evidence="9 13" id="KW-0067">ATP-binding</keyword>
<comment type="subcellular location">
    <subcellularLocation>
        <location evidence="1 17">Cytoplasm</location>
    </subcellularLocation>
</comment>
<gene>
    <name evidence="21" type="primary">glnA</name>
    <name evidence="21" type="ORF">McpCs1_18250</name>
</gene>
<feature type="binding site" evidence="14">
    <location>
        <position position="269"/>
    </location>
    <ligand>
        <name>Mg(2+)</name>
        <dbReference type="ChEBI" id="CHEBI:18420"/>
        <label>1</label>
    </ligand>
</feature>
<comment type="similarity">
    <text evidence="2 15 16">Belongs to the glutamine synthetase family.</text>
</comment>
<dbReference type="InterPro" id="IPR008147">
    <property type="entry name" value="Gln_synt_N"/>
</dbReference>
<keyword evidence="5 17" id="KW-0963">Cytoplasm</keyword>
<evidence type="ECO:0000256" key="5">
    <source>
        <dbReference type="ARBA" id="ARBA00022490"/>
    </source>
</evidence>
<dbReference type="EMBL" id="JAWDKB010000008">
    <property type="protein sequence ID" value="MDV0444414.1"/>
    <property type="molecule type" value="Genomic_DNA"/>
</dbReference>
<dbReference type="AlphaFoldDB" id="A0AAE4MH93"/>
<dbReference type="SMART" id="SM01230">
    <property type="entry name" value="Gln-synt_C"/>
    <property type="match status" value="1"/>
</dbReference>
<evidence type="ECO:0000256" key="18">
    <source>
        <dbReference type="RuleBase" id="RU004356"/>
    </source>
</evidence>
<evidence type="ECO:0000256" key="9">
    <source>
        <dbReference type="ARBA" id="ARBA00022840"/>
    </source>
</evidence>
<evidence type="ECO:0000256" key="15">
    <source>
        <dbReference type="PROSITE-ProRule" id="PRU01330"/>
    </source>
</evidence>
<dbReference type="InterPro" id="IPR004809">
    <property type="entry name" value="Gln_synth_I"/>
</dbReference>
<feature type="binding site" evidence="14">
    <location>
        <position position="276"/>
    </location>
    <ligand>
        <name>Mg(2+)</name>
        <dbReference type="ChEBI" id="CHEBI:18420"/>
        <label>1</label>
    </ligand>
</feature>
<feature type="binding site" evidence="14">
    <location>
        <position position="413"/>
    </location>
    <ligand>
        <name>Mg(2+)</name>
        <dbReference type="ChEBI" id="CHEBI:18420"/>
        <label>1</label>
    </ligand>
</feature>
<evidence type="ECO:0000259" key="19">
    <source>
        <dbReference type="PROSITE" id="PS51986"/>
    </source>
</evidence>
<evidence type="ECO:0000256" key="14">
    <source>
        <dbReference type="PIRSR" id="PIRSR604809-3"/>
    </source>
</evidence>
<evidence type="ECO:0000256" key="1">
    <source>
        <dbReference type="ARBA" id="ARBA00004496"/>
    </source>
</evidence>
<evidence type="ECO:0000256" key="12">
    <source>
        <dbReference type="PIRSR" id="PIRSR604809-1"/>
    </source>
</evidence>
<dbReference type="PROSITE" id="PS51987">
    <property type="entry name" value="GS_CATALYTIC"/>
    <property type="match status" value="1"/>
</dbReference>
<dbReference type="NCBIfam" id="TIGR00653">
    <property type="entry name" value="GlnA"/>
    <property type="match status" value="1"/>
</dbReference>
<organism evidence="21 22">
    <name type="scientific">Methanorbis rubei</name>
    <dbReference type="NCBI Taxonomy" id="3028300"/>
    <lineage>
        <taxon>Archaea</taxon>
        <taxon>Methanobacteriati</taxon>
        <taxon>Methanobacteriota</taxon>
        <taxon>Stenosarchaea group</taxon>
        <taxon>Methanomicrobia</taxon>
        <taxon>Methanomicrobiales</taxon>
        <taxon>Methanocorpusculaceae</taxon>
        <taxon>Methanorbis</taxon>
    </lineage>
</organism>
<dbReference type="SUPFAM" id="SSF54368">
    <property type="entry name" value="Glutamine synthetase, N-terminal domain"/>
    <property type="match status" value="1"/>
</dbReference>
<name>A0AAE4MH93_9EURY</name>
<dbReference type="InterPro" id="IPR027303">
    <property type="entry name" value="Gln_synth_gly_rich_site"/>
</dbReference>
<evidence type="ECO:0000256" key="13">
    <source>
        <dbReference type="PIRSR" id="PIRSR604809-2"/>
    </source>
</evidence>
<dbReference type="PROSITE" id="PS00181">
    <property type="entry name" value="GLNA_ATP"/>
    <property type="match status" value="1"/>
</dbReference>
<feature type="binding site" evidence="14">
    <location>
        <position position="213"/>
    </location>
    <ligand>
        <name>Mg(2+)</name>
        <dbReference type="ChEBI" id="CHEBI:18420"/>
        <label>1</label>
    </ligand>
</feature>
<dbReference type="GO" id="GO:0006542">
    <property type="term" value="P:glutamine biosynthetic process"/>
    <property type="evidence" value="ECO:0007669"/>
    <property type="project" value="InterPro"/>
</dbReference>
<dbReference type="PANTHER" id="PTHR43785:SF12">
    <property type="entry name" value="TYPE-1 GLUTAMINE SYNTHETASE 2"/>
    <property type="match status" value="1"/>
</dbReference>
<dbReference type="InterPro" id="IPR036651">
    <property type="entry name" value="Gln_synt_N_sf"/>
</dbReference>
<evidence type="ECO:0000256" key="16">
    <source>
        <dbReference type="RuleBase" id="RU000384"/>
    </source>
</evidence>
<dbReference type="InterPro" id="IPR014746">
    <property type="entry name" value="Gln_synth/guanido_kin_cat_dom"/>
</dbReference>
<dbReference type="SUPFAM" id="SSF55931">
    <property type="entry name" value="Glutamine synthetase/guanido kinase"/>
    <property type="match status" value="1"/>
</dbReference>
<feature type="binding site" evidence="12">
    <location>
        <position position="384"/>
    </location>
    <ligand>
        <name>L-glutamate</name>
        <dbReference type="ChEBI" id="CHEBI:29985"/>
    </ligand>
</feature>
<sequence length="524" mass="59251">MKKSLYFSKRKKNDPKICNFHKFLKIAIGDFFILRSGEQAAGMRFAPFAFFFKNQQNFFVTLQVSKLPMNRRLISFHHPHVHMVSDEIDAILSKLEGDNVRSVLLQFSDLEGKPKNVAIPTKQMKKALTDGISFDGSSIQGFARLEESDMLLRPDPSTYQIIPWSDDQFRSARFICDVYTTHGEPFPGDPRRILRTQIEKAAKLGYTFNVGPEMEFFLFRMVDGHASVNLQDHNGYFDQTPANPAEDVRRDLVISLSEMGFNIEASHHEVAPSQHEIDFTYGDALGMADKVVTFKFVAKTLALKRNLHATFMPKPIYGINGSGMHVNCSLMKDGENAFFDPNGDHQLSDTARHFIAGLLKHIDGITRVANPTINSYKRLIPGYEAPVYVGWSAMNRSTLIRVPSSRGRSTRAELRSPDPTCNPYLTFAVMLAAGMDGVINKIEPPESIDKNIFRMTAAERSEAGIRCLPWNLQVANNALMEDKLLCDVLGEHVVAQINRLGELEWGEFSRAITDWEIKRYLANY</sequence>
<keyword evidence="6 18" id="KW-0436">Ligase</keyword>
<evidence type="ECO:0000256" key="7">
    <source>
        <dbReference type="ARBA" id="ARBA00022723"/>
    </source>
</evidence>
<evidence type="ECO:0000256" key="8">
    <source>
        <dbReference type="ARBA" id="ARBA00022741"/>
    </source>
</evidence>
<evidence type="ECO:0000256" key="17">
    <source>
        <dbReference type="RuleBase" id="RU000385"/>
    </source>
</evidence>
<comment type="cofactor">
    <cofactor evidence="14">
        <name>Mg(2+)</name>
        <dbReference type="ChEBI" id="CHEBI:18420"/>
    </cofactor>
    <text evidence="14">Binds 2 Mg(2+) ions per subunit.</text>
</comment>
<dbReference type="Gene3D" id="3.10.20.70">
    <property type="entry name" value="Glutamine synthetase, N-terminal domain"/>
    <property type="match status" value="1"/>
</dbReference>
<keyword evidence="7 14" id="KW-0479">Metal-binding</keyword>
<evidence type="ECO:0000256" key="3">
    <source>
        <dbReference type="ARBA" id="ARBA00012937"/>
    </source>
</evidence>
<dbReference type="InterPro" id="IPR027302">
    <property type="entry name" value="Gln_synth_N_conserv_site"/>
</dbReference>
<accession>A0AAE4MH93</accession>
<dbReference type="Proteomes" id="UP001283212">
    <property type="component" value="Unassembled WGS sequence"/>
</dbReference>
<keyword evidence="8 13" id="KW-0547">Nucleotide-binding</keyword>
<dbReference type="GO" id="GO:0004356">
    <property type="term" value="F:glutamine synthetase activity"/>
    <property type="evidence" value="ECO:0007669"/>
    <property type="project" value="UniProtKB-EC"/>
</dbReference>
<evidence type="ECO:0000256" key="10">
    <source>
        <dbReference type="ARBA" id="ARBA00022842"/>
    </source>
</evidence>
<dbReference type="Pfam" id="PF03951">
    <property type="entry name" value="Gln-synt_N"/>
    <property type="match status" value="1"/>
</dbReference>
<comment type="caution">
    <text evidence="21">The sequence shown here is derived from an EMBL/GenBank/DDBJ whole genome shotgun (WGS) entry which is preliminary data.</text>
</comment>
<feature type="domain" description="GS catalytic" evidence="20">
    <location>
        <begin position="190"/>
        <end position="524"/>
    </location>
</feature>
<evidence type="ECO:0000256" key="2">
    <source>
        <dbReference type="ARBA" id="ARBA00009897"/>
    </source>
</evidence>
<feature type="binding site" evidence="12">
    <location>
        <position position="378"/>
    </location>
    <ligand>
        <name>L-glutamate</name>
        <dbReference type="ChEBI" id="CHEBI:29985"/>
    </ligand>
</feature>
<feature type="binding site" evidence="13">
    <location>
        <begin position="279"/>
        <end position="281"/>
    </location>
    <ligand>
        <name>ATP</name>
        <dbReference type="ChEBI" id="CHEBI:30616"/>
    </ligand>
</feature>
<dbReference type="PROSITE" id="PS00180">
    <property type="entry name" value="GLNA_1"/>
    <property type="match status" value="1"/>
</dbReference>
<feature type="binding site" evidence="12">
    <location>
        <position position="415"/>
    </location>
    <ligand>
        <name>L-glutamate</name>
        <dbReference type="ChEBI" id="CHEBI:29985"/>
    </ligand>
</feature>
<evidence type="ECO:0000256" key="6">
    <source>
        <dbReference type="ARBA" id="ARBA00022598"/>
    </source>
</evidence>
<dbReference type="Gene3D" id="3.30.590.10">
    <property type="entry name" value="Glutamine synthetase/guanido kinase, catalytic domain"/>
    <property type="match status" value="1"/>
</dbReference>
<dbReference type="Pfam" id="PF00120">
    <property type="entry name" value="Gln-synt_C"/>
    <property type="match status" value="1"/>
</dbReference>
<dbReference type="FunFam" id="3.30.590.10:FF:000003">
    <property type="entry name" value="Glutamine synthetase 2"/>
    <property type="match status" value="1"/>
</dbReference>
<dbReference type="EC" id="6.3.1.2" evidence="3 18"/>
<feature type="binding site" evidence="14">
    <location>
        <position position="215"/>
    </location>
    <ligand>
        <name>Mg(2+)</name>
        <dbReference type="ChEBI" id="CHEBI:18420"/>
        <label>1</label>
    </ligand>
</feature>
<dbReference type="InterPro" id="IPR008146">
    <property type="entry name" value="Gln_synth_cat_dom"/>
</dbReference>
<feature type="binding site" evidence="12">
    <location>
        <begin position="320"/>
        <end position="321"/>
    </location>
    <ligand>
        <name>L-glutamate</name>
        <dbReference type="ChEBI" id="CHEBI:29985"/>
    </ligand>
</feature>
<comment type="catalytic activity">
    <reaction evidence="11 18">
        <text>L-glutamate + NH4(+) + ATP = L-glutamine + ADP + phosphate + H(+)</text>
        <dbReference type="Rhea" id="RHEA:16169"/>
        <dbReference type="ChEBI" id="CHEBI:15378"/>
        <dbReference type="ChEBI" id="CHEBI:28938"/>
        <dbReference type="ChEBI" id="CHEBI:29985"/>
        <dbReference type="ChEBI" id="CHEBI:30616"/>
        <dbReference type="ChEBI" id="CHEBI:43474"/>
        <dbReference type="ChEBI" id="CHEBI:58359"/>
        <dbReference type="ChEBI" id="CHEBI:456216"/>
        <dbReference type="EC" id="6.3.1.2"/>
    </reaction>
</comment>
<proteinExistence type="inferred from homology"/>
<dbReference type="GO" id="GO:0005524">
    <property type="term" value="F:ATP binding"/>
    <property type="evidence" value="ECO:0007669"/>
    <property type="project" value="UniProtKB-KW"/>
</dbReference>
<evidence type="ECO:0000259" key="20">
    <source>
        <dbReference type="PROSITE" id="PS51987"/>
    </source>
</evidence>
<feature type="binding site" evidence="12">
    <location>
        <position position="396"/>
    </location>
    <ligand>
        <name>L-glutamate</name>
        <dbReference type="ChEBI" id="CHEBI:29985"/>
    </ligand>
</feature>
<feature type="domain" description="GS beta-grasp" evidence="19">
    <location>
        <begin position="98"/>
        <end position="183"/>
    </location>
</feature>
<evidence type="ECO:0000256" key="11">
    <source>
        <dbReference type="ARBA" id="ARBA00049436"/>
    </source>
</evidence>
<dbReference type="PANTHER" id="PTHR43785">
    <property type="entry name" value="GAMMA-GLUTAMYLPUTRESCINE SYNTHETASE"/>
    <property type="match status" value="1"/>
</dbReference>
<feature type="binding site" evidence="13">
    <location>
        <position position="264"/>
    </location>
    <ligand>
        <name>ATP</name>
        <dbReference type="ChEBI" id="CHEBI:30616"/>
    </ligand>
</feature>
<reference evidence="21 22" key="1">
    <citation type="submission" date="2023-06" db="EMBL/GenBank/DDBJ databases">
        <title>Genome sequence of Methancorpusculaceae sp. Cs1.</title>
        <authorList>
            <person name="Protasov E."/>
            <person name="Platt K."/>
            <person name="Poehlein A."/>
            <person name="Daniel R."/>
            <person name="Brune A."/>
        </authorList>
    </citation>
    <scope>NUCLEOTIDE SEQUENCE [LARGE SCALE GENOMIC DNA]</scope>
    <source>
        <strain evidence="21 22">Cs1</strain>
    </source>
</reference>
<dbReference type="GO" id="GO:0005737">
    <property type="term" value="C:cytoplasm"/>
    <property type="evidence" value="ECO:0007669"/>
    <property type="project" value="UniProtKB-SubCell"/>
</dbReference>
<evidence type="ECO:0000313" key="22">
    <source>
        <dbReference type="Proteomes" id="UP001283212"/>
    </source>
</evidence>
<protein>
    <recommendedName>
        <fullName evidence="4 18">Glutamine synthetase</fullName>
        <ecNumber evidence="3 18">6.3.1.2</ecNumber>
    </recommendedName>
</protein>
<keyword evidence="22" id="KW-1185">Reference proteome</keyword>
<evidence type="ECO:0000256" key="4">
    <source>
        <dbReference type="ARBA" id="ARBA00021364"/>
    </source>
</evidence>
<feature type="binding site" evidence="13">
    <location>
        <position position="396"/>
    </location>
    <ligand>
        <name>ATP</name>
        <dbReference type="ChEBI" id="CHEBI:30616"/>
    </ligand>
</feature>